<dbReference type="SUPFAM" id="SSF55021">
    <property type="entry name" value="ACT-like"/>
    <property type="match status" value="1"/>
</dbReference>
<dbReference type="InterPro" id="IPR000634">
    <property type="entry name" value="Ser/Thr_deHydtase_PyrdxlP-BS"/>
</dbReference>
<evidence type="ECO:0000256" key="13">
    <source>
        <dbReference type="RuleBase" id="RU362012"/>
    </source>
</evidence>
<accession>A0A367QB26</accession>
<dbReference type="CDD" id="cd04906">
    <property type="entry name" value="ACT_ThrD-I_1"/>
    <property type="match status" value="1"/>
</dbReference>
<keyword evidence="16" id="KW-1185">Reference proteome</keyword>
<dbReference type="InterPro" id="IPR005787">
    <property type="entry name" value="Thr_deHydtase_biosynth"/>
</dbReference>
<dbReference type="EMBL" id="LXQD01000337">
    <property type="protein sequence ID" value="RCJ20352.1"/>
    <property type="molecule type" value="Genomic_DNA"/>
</dbReference>
<dbReference type="GO" id="GO:0006567">
    <property type="term" value="P:L-threonine catabolic process"/>
    <property type="evidence" value="ECO:0007669"/>
    <property type="project" value="TreeGrafter"/>
</dbReference>
<evidence type="ECO:0000256" key="6">
    <source>
        <dbReference type="ARBA" id="ARBA00022605"/>
    </source>
</evidence>
<dbReference type="InterPro" id="IPR045865">
    <property type="entry name" value="ACT-like_dom_sf"/>
</dbReference>
<comment type="caution">
    <text evidence="15">The sequence shown here is derived from an EMBL/GenBank/DDBJ whole genome shotgun (WGS) entry which is preliminary data.</text>
</comment>
<dbReference type="NCBIfam" id="TIGR01124">
    <property type="entry name" value="ilvA_2Cterm"/>
    <property type="match status" value="1"/>
</dbReference>
<evidence type="ECO:0000256" key="10">
    <source>
        <dbReference type="ARBA" id="ARBA00023239"/>
    </source>
</evidence>
<keyword evidence="9 13" id="KW-0663">Pyridoxal phosphate</keyword>
<dbReference type="GO" id="GO:0030170">
    <property type="term" value="F:pyridoxal phosphate binding"/>
    <property type="evidence" value="ECO:0007669"/>
    <property type="project" value="InterPro"/>
</dbReference>
<dbReference type="InterPro" id="IPR038110">
    <property type="entry name" value="TD_ACT-like_sf"/>
</dbReference>
<dbReference type="Gene3D" id="3.40.1020.10">
    <property type="entry name" value="Biosynthetic Threonine Deaminase, Domain 3"/>
    <property type="match status" value="1"/>
</dbReference>
<dbReference type="PANTHER" id="PTHR48078:SF11">
    <property type="entry name" value="THREONINE DEHYDRATASE, MITOCHONDRIAL"/>
    <property type="match status" value="1"/>
</dbReference>
<dbReference type="PANTHER" id="PTHR48078">
    <property type="entry name" value="THREONINE DEHYDRATASE, MITOCHONDRIAL-RELATED"/>
    <property type="match status" value="1"/>
</dbReference>
<reference evidence="15" key="1">
    <citation type="submission" date="2016-04" db="EMBL/GenBank/DDBJ databases">
        <authorList>
            <person name="Tabuchi Yagui T.R."/>
        </authorList>
    </citation>
    <scope>NUCLEOTIDE SEQUENCE [LARGE SCALE GENOMIC DNA]</scope>
    <source>
        <strain evidence="15">NIES-26</strain>
    </source>
</reference>
<evidence type="ECO:0000256" key="12">
    <source>
        <dbReference type="ARBA" id="ARBA00025527"/>
    </source>
</evidence>
<dbReference type="Pfam" id="PF00585">
    <property type="entry name" value="Thr_dehydrat_C"/>
    <property type="match status" value="2"/>
</dbReference>
<gene>
    <name evidence="13" type="primary">ilvA</name>
    <name evidence="15" type="ORF">A6770_31550</name>
</gene>
<evidence type="ECO:0000256" key="4">
    <source>
        <dbReference type="ARBA" id="ARBA00010869"/>
    </source>
</evidence>
<dbReference type="FunFam" id="3.40.1020.10:FF:000001">
    <property type="entry name" value="L-threonine dehydratase"/>
    <property type="match status" value="1"/>
</dbReference>
<evidence type="ECO:0000313" key="16">
    <source>
        <dbReference type="Proteomes" id="UP000252107"/>
    </source>
</evidence>
<dbReference type="CDD" id="cd04907">
    <property type="entry name" value="ACT_ThrD-I_2"/>
    <property type="match status" value="1"/>
</dbReference>
<dbReference type="Proteomes" id="UP000252107">
    <property type="component" value="Unassembled WGS sequence"/>
</dbReference>
<comment type="similarity">
    <text evidence="4 13">Belongs to the serine/threonine dehydratase family.</text>
</comment>
<comment type="subunit">
    <text evidence="5 13">Homotetramer.</text>
</comment>
<dbReference type="GO" id="GO:0003941">
    <property type="term" value="F:L-serine ammonia-lyase activity"/>
    <property type="evidence" value="ECO:0007669"/>
    <property type="project" value="TreeGrafter"/>
</dbReference>
<dbReference type="InterPro" id="IPR001721">
    <property type="entry name" value="TD_ACT-like"/>
</dbReference>
<feature type="domain" description="ACT-like" evidence="14">
    <location>
        <begin position="329"/>
        <end position="400"/>
    </location>
</feature>
<evidence type="ECO:0000256" key="1">
    <source>
        <dbReference type="ARBA" id="ARBA00001274"/>
    </source>
</evidence>
<keyword evidence="11 13" id="KW-0100">Branched-chain amino acid biosynthesis</keyword>
<feature type="domain" description="ACT-like" evidence="14">
    <location>
        <begin position="423"/>
        <end position="494"/>
    </location>
</feature>
<dbReference type="SUPFAM" id="SSF53686">
    <property type="entry name" value="Tryptophan synthase beta subunit-like PLP-dependent enzymes"/>
    <property type="match status" value="1"/>
</dbReference>
<dbReference type="InterPro" id="IPR036052">
    <property type="entry name" value="TrpB-like_PALP_sf"/>
</dbReference>
<dbReference type="CDD" id="cd01562">
    <property type="entry name" value="Thr-dehyd"/>
    <property type="match status" value="1"/>
</dbReference>
<dbReference type="GO" id="GO:0009097">
    <property type="term" value="P:isoleucine biosynthetic process"/>
    <property type="evidence" value="ECO:0007669"/>
    <property type="project" value="UniProtKB-UniRule"/>
</dbReference>
<dbReference type="FunFam" id="3.40.50.1100:FF:000005">
    <property type="entry name" value="Threonine dehydratase catabolic"/>
    <property type="match status" value="1"/>
</dbReference>
<evidence type="ECO:0000256" key="11">
    <source>
        <dbReference type="ARBA" id="ARBA00023304"/>
    </source>
</evidence>
<comment type="function">
    <text evidence="12 13">Catalyzes the anaerobic formation of alpha-ketobutyrate and ammonia from threonine in a two-step reaction. The first step involved a dehydration of threonine and a production of enamine intermediates (aminocrotonate), which tautomerizes to its imine form (iminobutyrate). Both intermediates are unstable and short-lived. The second step is the nonenzymatic hydrolysis of the enamine/imine intermediates to form 2-ketobutyrate and free ammonia. In the low water environment of the cell, the second step is accelerated by RidA.</text>
</comment>
<dbReference type="Pfam" id="PF00291">
    <property type="entry name" value="PALP"/>
    <property type="match status" value="1"/>
</dbReference>
<evidence type="ECO:0000259" key="14">
    <source>
        <dbReference type="PROSITE" id="PS51672"/>
    </source>
</evidence>
<keyword evidence="8" id="KW-0677">Repeat</keyword>
<dbReference type="UniPathway" id="UPA00047">
    <property type="reaction ID" value="UER00054"/>
</dbReference>
<dbReference type="PROSITE" id="PS00165">
    <property type="entry name" value="DEHYDRATASE_SER_THR"/>
    <property type="match status" value="1"/>
</dbReference>
<dbReference type="InterPro" id="IPR001926">
    <property type="entry name" value="TrpB-like_PALP"/>
</dbReference>
<evidence type="ECO:0000256" key="7">
    <source>
        <dbReference type="ARBA" id="ARBA00022624"/>
    </source>
</evidence>
<proteinExistence type="inferred from homology"/>
<dbReference type="NCBIfam" id="NF009130">
    <property type="entry name" value="PRK12483.1"/>
    <property type="match status" value="1"/>
</dbReference>
<evidence type="ECO:0000256" key="8">
    <source>
        <dbReference type="ARBA" id="ARBA00022737"/>
    </source>
</evidence>
<evidence type="ECO:0000256" key="5">
    <source>
        <dbReference type="ARBA" id="ARBA00011881"/>
    </source>
</evidence>
<sequence length="503" mass="55839">MLCDYLVQILTARVYDVAQESPLEFAPNLSARLNNKLLLKREDMQSVFSFKLRGAYNKMANLPPDLLAQGVIAASAGNHAQGVALAASRLKTRAIIVMPVTTPQVKVDAVRARGGEVVLHGNTYDDAYAYARQLGADKGLTFIHPFDDPDVIAGQGTIGMEILRQYQQPIHAIFVAIGGGGLISGIAAYVKRLRPEIKIIGVEPVDADAMYQSLKAGHRVRLPQVGLFADGVAVREVGEETFRLCQNYVDDIILVDTDATCAAIKDVFEDTRSILEPAGALAIAAAKAYAQREQIQGKTLVAVACGANMNFDRLRFVAERAELGEQREAIFAVAIPEERGSLRKFCECIGKRNLTEFNYRIADEKEAHIFIGVQIQNLADRAKMVETFEGCGFKTIDLTDDELTKLHLRHMVGGHSPLAHNELLYRFEFPERPGALMKFVGSMNPNWNISMFHYRNNGSDYGRIVVGMQVPPHEMKQWQAFLDTLGYRYWDESQNPAYKLFLG</sequence>
<comment type="catalytic activity">
    <reaction evidence="1 13">
        <text>L-threonine = 2-oxobutanoate + NH4(+)</text>
        <dbReference type="Rhea" id="RHEA:22108"/>
        <dbReference type="ChEBI" id="CHEBI:16763"/>
        <dbReference type="ChEBI" id="CHEBI:28938"/>
        <dbReference type="ChEBI" id="CHEBI:57926"/>
        <dbReference type="EC" id="4.3.1.19"/>
    </reaction>
</comment>
<dbReference type="FunFam" id="3.40.50.1100:FF:000008">
    <property type="entry name" value="L-threonine dehydratase"/>
    <property type="match status" value="1"/>
</dbReference>
<dbReference type="PROSITE" id="PS51672">
    <property type="entry name" value="ACT_LIKE"/>
    <property type="match status" value="2"/>
</dbReference>
<comment type="cofactor">
    <cofactor evidence="2 13">
        <name>pyridoxal 5'-phosphate</name>
        <dbReference type="ChEBI" id="CHEBI:597326"/>
    </cofactor>
</comment>
<evidence type="ECO:0000313" key="15">
    <source>
        <dbReference type="EMBL" id="RCJ20352.1"/>
    </source>
</evidence>
<dbReference type="AlphaFoldDB" id="A0A367QB26"/>
<name>A0A367QB26_9NOSO</name>
<keyword evidence="7 13" id="KW-0412">Isoleucine biosynthesis</keyword>
<dbReference type="GO" id="GO:0004794">
    <property type="term" value="F:threonine deaminase activity"/>
    <property type="evidence" value="ECO:0007669"/>
    <property type="project" value="UniProtKB-UniRule"/>
</dbReference>
<dbReference type="Gene3D" id="3.40.50.1100">
    <property type="match status" value="2"/>
</dbReference>
<organism evidence="15 16">
    <name type="scientific">Nostoc minutum NIES-26</name>
    <dbReference type="NCBI Taxonomy" id="1844469"/>
    <lineage>
        <taxon>Bacteria</taxon>
        <taxon>Bacillati</taxon>
        <taxon>Cyanobacteriota</taxon>
        <taxon>Cyanophyceae</taxon>
        <taxon>Nostocales</taxon>
        <taxon>Nostocaceae</taxon>
        <taxon>Nostoc</taxon>
    </lineage>
</organism>
<dbReference type="NCBIfam" id="NF006674">
    <property type="entry name" value="PRK09224.1"/>
    <property type="match status" value="1"/>
</dbReference>
<evidence type="ECO:0000256" key="9">
    <source>
        <dbReference type="ARBA" id="ARBA00022898"/>
    </source>
</evidence>
<protein>
    <recommendedName>
        <fullName evidence="13">L-threonine dehydratase</fullName>
        <ecNumber evidence="13">4.3.1.19</ecNumber>
    </recommendedName>
    <alternativeName>
        <fullName evidence="13">Threonine deaminase</fullName>
    </alternativeName>
</protein>
<evidence type="ECO:0000256" key="2">
    <source>
        <dbReference type="ARBA" id="ARBA00001933"/>
    </source>
</evidence>
<dbReference type="EC" id="4.3.1.19" evidence="13"/>
<evidence type="ECO:0000256" key="3">
    <source>
        <dbReference type="ARBA" id="ARBA00004810"/>
    </source>
</evidence>
<keyword evidence="6 13" id="KW-0028">Amino-acid biosynthesis</keyword>
<keyword evidence="10 13" id="KW-0456">Lyase</keyword>
<comment type="pathway">
    <text evidence="3 13">Amino-acid biosynthesis; L-isoleucine biosynthesis; 2-oxobutanoate from L-threonine: step 1/1.</text>
</comment>
<dbReference type="InterPro" id="IPR050147">
    <property type="entry name" value="Ser/Thr_Dehydratase"/>
</dbReference>
<dbReference type="GO" id="GO:0006565">
    <property type="term" value="P:L-serine catabolic process"/>
    <property type="evidence" value="ECO:0007669"/>
    <property type="project" value="TreeGrafter"/>
</dbReference>